<sequence>MKPLTETQEIFSINGIKYVIEKATEIARSPGRPRNKMARYSLLVRRPQGSKLYHSYLYNDGEVCLPF</sequence>
<accession>A0A0F9HI35</accession>
<protein>
    <submittedName>
        <fullName evidence="1">Uncharacterized protein</fullName>
    </submittedName>
</protein>
<name>A0A0F9HI35_9ZZZZ</name>
<gene>
    <name evidence="1" type="ORF">LCGC14_1702200</name>
</gene>
<reference evidence="1" key="1">
    <citation type="journal article" date="2015" name="Nature">
        <title>Complex archaea that bridge the gap between prokaryotes and eukaryotes.</title>
        <authorList>
            <person name="Spang A."/>
            <person name="Saw J.H."/>
            <person name="Jorgensen S.L."/>
            <person name="Zaremba-Niedzwiedzka K."/>
            <person name="Martijn J."/>
            <person name="Lind A.E."/>
            <person name="van Eijk R."/>
            <person name="Schleper C."/>
            <person name="Guy L."/>
            <person name="Ettema T.J."/>
        </authorList>
    </citation>
    <scope>NUCLEOTIDE SEQUENCE</scope>
</reference>
<organism evidence="1">
    <name type="scientific">marine sediment metagenome</name>
    <dbReference type="NCBI Taxonomy" id="412755"/>
    <lineage>
        <taxon>unclassified sequences</taxon>
        <taxon>metagenomes</taxon>
        <taxon>ecological metagenomes</taxon>
    </lineage>
</organism>
<proteinExistence type="predicted"/>
<dbReference type="EMBL" id="LAZR01015057">
    <property type="protein sequence ID" value="KKM14827.1"/>
    <property type="molecule type" value="Genomic_DNA"/>
</dbReference>
<comment type="caution">
    <text evidence="1">The sequence shown here is derived from an EMBL/GenBank/DDBJ whole genome shotgun (WGS) entry which is preliminary data.</text>
</comment>
<dbReference type="AlphaFoldDB" id="A0A0F9HI35"/>
<evidence type="ECO:0000313" key="1">
    <source>
        <dbReference type="EMBL" id="KKM14827.1"/>
    </source>
</evidence>